<keyword evidence="3" id="KW-1185">Reference proteome</keyword>
<name>A0AAV2JQF2_KNICA</name>
<protein>
    <submittedName>
        <fullName evidence="2">Uncharacterized protein</fullName>
    </submittedName>
</protein>
<evidence type="ECO:0000313" key="2">
    <source>
        <dbReference type="EMBL" id="CAL1579931.1"/>
    </source>
</evidence>
<dbReference type="AlphaFoldDB" id="A0AAV2JQF2"/>
<proteinExistence type="predicted"/>
<feature type="region of interest" description="Disordered" evidence="1">
    <location>
        <begin position="1"/>
        <end position="20"/>
    </location>
</feature>
<reference evidence="2 3" key="1">
    <citation type="submission" date="2024-04" db="EMBL/GenBank/DDBJ databases">
        <authorList>
            <person name="Waldvogel A.-M."/>
            <person name="Schoenle A."/>
        </authorList>
    </citation>
    <scope>NUCLEOTIDE SEQUENCE [LARGE SCALE GENOMIC DNA]</scope>
</reference>
<organism evidence="2 3">
    <name type="scientific">Knipowitschia caucasica</name>
    <name type="common">Caucasian dwarf goby</name>
    <name type="synonym">Pomatoschistus caucasicus</name>
    <dbReference type="NCBI Taxonomy" id="637954"/>
    <lineage>
        <taxon>Eukaryota</taxon>
        <taxon>Metazoa</taxon>
        <taxon>Chordata</taxon>
        <taxon>Craniata</taxon>
        <taxon>Vertebrata</taxon>
        <taxon>Euteleostomi</taxon>
        <taxon>Actinopterygii</taxon>
        <taxon>Neopterygii</taxon>
        <taxon>Teleostei</taxon>
        <taxon>Neoteleostei</taxon>
        <taxon>Acanthomorphata</taxon>
        <taxon>Gobiaria</taxon>
        <taxon>Gobiiformes</taxon>
        <taxon>Gobioidei</taxon>
        <taxon>Gobiidae</taxon>
        <taxon>Gobiinae</taxon>
        <taxon>Knipowitschia</taxon>
    </lineage>
</organism>
<evidence type="ECO:0000256" key="1">
    <source>
        <dbReference type="SAM" id="MobiDB-lite"/>
    </source>
</evidence>
<accession>A0AAV2JQF2</accession>
<sequence length="110" mass="12146">MLWQLIKPEGSEGCSLSDPSAQWAQPRYQHRSSTQRRVNVWSRLETAGSRLQAPDCKLQTAGSRLQGSRLQAPDCKLQTAGSRLQGSRLQAPDCRAPACRAPDCTLGWSH</sequence>
<dbReference type="EMBL" id="OZ035836">
    <property type="protein sequence ID" value="CAL1579931.1"/>
    <property type="molecule type" value="Genomic_DNA"/>
</dbReference>
<dbReference type="Proteomes" id="UP001497482">
    <property type="component" value="Chromosome 14"/>
</dbReference>
<gene>
    <name evidence="2" type="ORF">KC01_LOCUS10872</name>
</gene>
<evidence type="ECO:0000313" key="3">
    <source>
        <dbReference type="Proteomes" id="UP001497482"/>
    </source>
</evidence>